<dbReference type="Gene3D" id="1.10.1200.10">
    <property type="entry name" value="ACP-like"/>
    <property type="match status" value="1"/>
</dbReference>
<evidence type="ECO:0000256" key="1">
    <source>
        <dbReference type="ARBA" id="ARBA00022450"/>
    </source>
</evidence>
<dbReference type="InterPro" id="IPR003231">
    <property type="entry name" value="ACP"/>
</dbReference>
<dbReference type="EMBL" id="JELY01001761">
    <property type="protein sequence ID" value="KYF54682.1"/>
    <property type="molecule type" value="Genomic_DNA"/>
</dbReference>
<dbReference type="GO" id="GO:0000036">
    <property type="term" value="F:acyl carrier activity"/>
    <property type="evidence" value="ECO:0007669"/>
    <property type="project" value="TreeGrafter"/>
</dbReference>
<dbReference type="InterPro" id="IPR036736">
    <property type="entry name" value="ACP-like_sf"/>
</dbReference>
<dbReference type="PANTHER" id="PTHR20863:SF76">
    <property type="entry name" value="CARRIER DOMAIN-CONTAINING PROTEIN"/>
    <property type="match status" value="1"/>
</dbReference>
<evidence type="ECO:0000259" key="3">
    <source>
        <dbReference type="PROSITE" id="PS50075"/>
    </source>
</evidence>
<comment type="caution">
    <text evidence="4">The sequence shown here is derived from an EMBL/GenBank/DDBJ whole genome shotgun (WGS) entry which is preliminary data.</text>
</comment>
<keyword evidence="2" id="KW-0597">Phosphoprotein</keyword>
<dbReference type="AlphaFoldDB" id="A0A150PGB8"/>
<proteinExistence type="predicted"/>
<dbReference type="PROSITE" id="PS50075">
    <property type="entry name" value="CARRIER"/>
    <property type="match status" value="1"/>
</dbReference>
<sequence length="88" mass="9823">MTWTRETLRAEIIQLLEGHTAGEVKIEESSHLVADLSLDSLGVMEIVADMEDKFDLTIPDDMLREVDTVADVVKAIELRLKNEGRLSG</sequence>
<protein>
    <recommendedName>
        <fullName evidence="3">Carrier domain-containing protein</fullName>
    </recommendedName>
</protein>
<evidence type="ECO:0000313" key="5">
    <source>
        <dbReference type="Proteomes" id="UP000075420"/>
    </source>
</evidence>
<evidence type="ECO:0000313" key="4">
    <source>
        <dbReference type="EMBL" id="KYF54682.1"/>
    </source>
</evidence>
<accession>A0A150PGB8</accession>
<keyword evidence="1" id="KW-0596">Phosphopantetheine</keyword>
<dbReference type="SUPFAM" id="SSF47336">
    <property type="entry name" value="ACP-like"/>
    <property type="match status" value="1"/>
</dbReference>
<gene>
    <name evidence="4" type="ORF">BE08_19595</name>
</gene>
<dbReference type="Pfam" id="PF00550">
    <property type="entry name" value="PP-binding"/>
    <property type="match status" value="1"/>
</dbReference>
<organism evidence="4 5">
    <name type="scientific">Sorangium cellulosum</name>
    <name type="common">Polyangium cellulosum</name>
    <dbReference type="NCBI Taxonomy" id="56"/>
    <lineage>
        <taxon>Bacteria</taxon>
        <taxon>Pseudomonadati</taxon>
        <taxon>Myxococcota</taxon>
        <taxon>Polyangia</taxon>
        <taxon>Polyangiales</taxon>
        <taxon>Polyangiaceae</taxon>
        <taxon>Sorangium</taxon>
    </lineage>
</organism>
<dbReference type="Proteomes" id="UP000075420">
    <property type="component" value="Unassembled WGS sequence"/>
</dbReference>
<dbReference type="PANTHER" id="PTHR20863">
    <property type="entry name" value="ACYL CARRIER PROTEIN"/>
    <property type="match status" value="1"/>
</dbReference>
<evidence type="ECO:0000256" key="2">
    <source>
        <dbReference type="ARBA" id="ARBA00022553"/>
    </source>
</evidence>
<name>A0A150PGB8_SORCE</name>
<dbReference type="InterPro" id="IPR009081">
    <property type="entry name" value="PP-bd_ACP"/>
</dbReference>
<feature type="domain" description="Carrier" evidence="3">
    <location>
        <begin position="3"/>
        <end position="80"/>
    </location>
</feature>
<reference evidence="4 5" key="1">
    <citation type="submission" date="2014-02" db="EMBL/GenBank/DDBJ databases">
        <title>The small core and large imbalanced accessory genome model reveals a collaborative survival strategy of Sorangium cellulosum strains in nature.</title>
        <authorList>
            <person name="Han K."/>
            <person name="Peng R."/>
            <person name="Blom J."/>
            <person name="Li Y.-Z."/>
        </authorList>
    </citation>
    <scope>NUCLEOTIDE SEQUENCE [LARGE SCALE GENOMIC DNA]</scope>
    <source>
        <strain evidence="4 5">So0157-25</strain>
    </source>
</reference>
<dbReference type="GO" id="GO:0000035">
    <property type="term" value="F:acyl binding"/>
    <property type="evidence" value="ECO:0007669"/>
    <property type="project" value="TreeGrafter"/>
</dbReference>